<dbReference type="GO" id="GO:0005886">
    <property type="term" value="C:plasma membrane"/>
    <property type="evidence" value="ECO:0007669"/>
    <property type="project" value="TreeGrafter"/>
</dbReference>
<dbReference type="InterPro" id="IPR003598">
    <property type="entry name" value="Ig_sub2"/>
</dbReference>
<evidence type="ECO:0000256" key="1">
    <source>
        <dbReference type="ARBA" id="ARBA00004479"/>
    </source>
</evidence>
<dbReference type="Pfam" id="PF13927">
    <property type="entry name" value="Ig_3"/>
    <property type="match status" value="2"/>
</dbReference>
<dbReference type="GO" id="GO:0005911">
    <property type="term" value="C:cell-cell junction"/>
    <property type="evidence" value="ECO:0007669"/>
    <property type="project" value="TreeGrafter"/>
</dbReference>
<evidence type="ECO:0000256" key="5">
    <source>
        <dbReference type="ARBA" id="ARBA00023319"/>
    </source>
</evidence>
<organism evidence="10 11">
    <name type="scientific">Pleurodeles waltl</name>
    <name type="common">Iberian ribbed newt</name>
    <dbReference type="NCBI Taxonomy" id="8319"/>
    <lineage>
        <taxon>Eukaryota</taxon>
        <taxon>Metazoa</taxon>
        <taxon>Chordata</taxon>
        <taxon>Craniata</taxon>
        <taxon>Vertebrata</taxon>
        <taxon>Euteleostomi</taxon>
        <taxon>Amphibia</taxon>
        <taxon>Batrachia</taxon>
        <taxon>Caudata</taxon>
        <taxon>Salamandroidea</taxon>
        <taxon>Salamandridae</taxon>
        <taxon>Pleurodelinae</taxon>
        <taxon>Pleurodeles</taxon>
    </lineage>
</organism>
<accession>A0AAV7LL24</accession>
<keyword evidence="7" id="KW-0812">Transmembrane</keyword>
<dbReference type="SMART" id="SM00408">
    <property type="entry name" value="IGc2"/>
    <property type="match status" value="3"/>
</dbReference>
<feature type="region of interest" description="Disordered" evidence="6">
    <location>
        <begin position="464"/>
        <end position="488"/>
    </location>
</feature>
<evidence type="ECO:0000313" key="10">
    <source>
        <dbReference type="EMBL" id="KAJ1092232.1"/>
    </source>
</evidence>
<evidence type="ECO:0000256" key="2">
    <source>
        <dbReference type="ARBA" id="ARBA00023136"/>
    </source>
</evidence>
<dbReference type="InterPro" id="IPR051275">
    <property type="entry name" value="Cell_adhesion_signaling"/>
</dbReference>
<reference evidence="10" key="1">
    <citation type="journal article" date="2022" name="bioRxiv">
        <title>Sequencing and chromosome-scale assembly of the giantPleurodeles waltlgenome.</title>
        <authorList>
            <person name="Brown T."/>
            <person name="Elewa A."/>
            <person name="Iarovenko S."/>
            <person name="Subramanian E."/>
            <person name="Araus A.J."/>
            <person name="Petzold A."/>
            <person name="Susuki M."/>
            <person name="Suzuki K.-i.T."/>
            <person name="Hayashi T."/>
            <person name="Toyoda A."/>
            <person name="Oliveira C."/>
            <person name="Osipova E."/>
            <person name="Leigh N.D."/>
            <person name="Simon A."/>
            <person name="Yun M.H."/>
        </authorList>
    </citation>
    <scope>NUCLEOTIDE SEQUENCE</scope>
    <source>
        <strain evidence="10">20211129_DDA</strain>
        <tissue evidence="10">Liver</tissue>
    </source>
</reference>
<dbReference type="PROSITE" id="PS50835">
    <property type="entry name" value="IG_LIKE"/>
    <property type="match status" value="4"/>
</dbReference>
<dbReference type="PANTHER" id="PTHR11640:SF157">
    <property type="entry name" value="V-SET AND IMMUNOGLOBULIN DOMAIN-CONTAINING PROTEIN 10"/>
    <property type="match status" value="1"/>
</dbReference>
<evidence type="ECO:0000256" key="7">
    <source>
        <dbReference type="SAM" id="Phobius"/>
    </source>
</evidence>
<dbReference type="GO" id="GO:0050839">
    <property type="term" value="F:cell adhesion molecule binding"/>
    <property type="evidence" value="ECO:0007669"/>
    <property type="project" value="TreeGrafter"/>
</dbReference>
<keyword evidence="5" id="KW-0393">Immunoglobulin domain</keyword>
<feature type="domain" description="Ig-like" evidence="9">
    <location>
        <begin position="314"/>
        <end position="395"/>
    </location>
</feature>
<evidence type="ECO:0000256" key="8">
    <source>
        <dbReference type="SAM" id="SignalP"/>
    </source>
</evidence>
<comment type="caution">
    <text evidence="10">The sequence shown here is derived from an EMBL/GenBank/DDBJ whole genome shotgun (WGS) entry which is preliminary data.</text>
</comment>
<protein>
    <recommendedName>
        <fullName evidence="9">Ig-like domain-containing protein</fullName>
    </recommendedName>
</protein>
<dbReference type="EMBL" id="JANPWB010000015">
    <property type="protein sequence ID" value="KAJ1092232.1"/>
    <property type="molecule type" value="Genomic_DNA"/>
</dbReference>
<gene>
    <name evidence="10" type="ORF">NDU88_005344</name>
</gene>
<dbReference type="AlphaFoldDB" id="A0AAV7LL24"/>
<keyword evidence="2 7" id="KW-0472">Membrane</keyword>
<dbReference type="PANTHER" id="PTHR11640">
    <property type="entry name" value="NEPHRIN"/>
    <property type="match status" value="1"/>
</dbReference>
<keyword evidence="3" id="KW-1015">Disulfide bond</keyword>
<evidence type="ECO:0000256" key="6">
    <source>
        <dbReference type="SAM" id="MobiDB-lite"/>
    </source>
</evidence>
<dbReference type="Proteomes" id="UP001066276">
    <property type="component" value="Chromosome 11"/>
</dbReference>
<keyword evidence="8" id="KW-0732">Signal</keyword>
<comment type="subcellular location">
    <subcellularLocation>
        <location evidence="1">Membrane</location>
        <topology evidence="1">Single-pass type I membrane protein</topology>
    </subcellularLocation>
</comment>
<feature type="domain" description="Ig-like" evidence="9">
    <location>
        <begin position="118"/>
        <end position="213"/>
    </location>
</feature>
<dbReference type="Gene3D" id="2.60.40.10">
    <property type="entry name" value="Immunoglobulins"/>
    <property type="match status" value="3"/>
</dbReference>
<keyword evidence="11" id="KW-1185">Reference proteome</keyword>
<evidence type="ECO:0000259" key="9">
    <source>
        <dbReference type="PROSITE" id="PS50835"/>
    </source>
</evidence>
<dbReference type="InterPro" id="IPR007110">
    <property type="entry name" value="Ig-like_dom"/>
</dbReference>
<sequence length="523" mass="57963">MLALVPTRRVLVTLALLLCDPAAGSEVDTIMGEVGGNVTLPCRNASLGTDKVDWFKIGNDHPVLSLSWPTWNVRFEWGNQSSLQIKELQLEDEGNYTCMLVSSGNPQPQIQLLLAFGPSHTSVSLTPSRILPNGTFYAPINSIIQFACATNSYPDASMTWVFSPLGSPSENFASANSTFLNFTLLRTPPSFQGNYSCLVRNWLNLRMQKLTVEFLVYVLPKSPPECWAETSQAGFLVDLHCAWQGGYPHPVFQWRDGEKVLGQSESSTAGLGSMDHFAVTLDRSHLQSGKQFECRVIHILQQEPQTCTIRTTLPTLEPHPMEVCFSGGNVTLVCLTTSTNPPANFTWLKNINEPRLEIQPNEKYQITQNATSSLLTIHNCSRDIDEGYYVCRAENPLGVRELDVWLAVRSQRNIVGIVTALVILFIFAIGSITILILYCNPEFCLKVRSRAHGTGDVMVLIDSDDEEEMPEEKVSDSSDTTTTAPAANGNIRHAVIFHHVPESLNNELQSENSFEEDLLSPDV</sequence>
<keyword evidence="7" id="KW-1133">Transmembrane helix</keyword>
<name>A0AAV7LL24_PLEWA</name>
<evidence type="ECO:0000256" key="4">
    <source>
        <dbReference type="ARBA" id="ARBA00023180"/>
    </source>
</evidence>
<keyword evidence="4" id="KW-0325">Glycoprotein</keyword>
<dbReference type="CDD" id="cd00096">
    <property type="entry name" value="Ig"/>
    <property type="match status" value="1"/>
</dbReference>
<dbReference type="InterPro" id="IPR003599">
    <property type="entry name" value="Ig_sub"/>
</dbReference>
<dbReference type="SMART" id="SM00409">
    <property type="entry name" value="IG"/>
    <property type="match status" value="3"/>
</dbReference>
<evidence type="ECO:0000256" key="3">
    <source>
        <dbReference type="ARBA" id="ARBA00023157"/>
    </source>
</evidence>
<feature type="domain" description="Ig-like" evidence="9">
    <location>
        <begin position="220"/>
        <end position="310"/>
    </location>
</feature>
<feature type="domain" description="Ig-like" evidence="9">
    <location>
        <begin position="21"/>
        <end position="115"/>
    </location>
</feature>
<dbReference type="GO" id="GO:0098609">
    <property type="term" value="P:cell-cell adhesion"/>
    <property type="evidence" value="ECO:0007669"/>
    <property type="project" value="TreeGrafter"/>
</dbReference>
<dbReference type="InterPro" id="IPR013783">
    <property type="entry name" value="Ig-like_fold"/>
</dbReference>
<feature type="transmembrane region" description="Helical" evidence="7">
    <location>
        <begin position="414"/>
        <end position="439"/>
    </location>
</feature>
<evidence type="ECO:0000313" key="11">
    <source>
        <dbReference type="Proteomes" id="UP001066276"/>
    </source>
</evidence>
<proteinExistence type="predicted"/>
<dbReference type="SUPFAM" id="SSF48726">
    <property type="entry name" value="Immunoglobulin"/>
    <property type="match status" value="4"/>
</dbReference>
<feature type="signal peptide" evidence="8">
    <location>
        <begin position="1"/>
        <end position="24"/>
    </location>
</feature>
<dbReference type="InterPro" id="IPR036179">
    <property type="entry name" value="Ig-like_dom_sf"/>
</dbReference>
<feature type="chain" id="PRO_5043552212" description="Ig-like domain-containing protein" evidence="8">
    <location>
        <begin position="25"/>
        <end position="523"/>
    </location>
</feature>